<reference evidence="3" key="1">
    <citation type="submission" date="2022-10" db="EMBL/GenBank/DDBJ databases">
        <title>Culturing micro-colonial fungi from biological soil crusts in the Mojave desert and describing Neophaeococcomyces mojavensis, and introducing the new genera and species Taxawa tesnikishii.</title>
        <authorList>
            <person name="Kurbessoian T."/>
            <person name="Stajich J.E."/>
        </authorList>
    </citation>
    <scope>NUCLEOTIDE SEQUENCE</scope>
    <source>
        <strain evidence="3">TK_41</strain>
    </source>
</reference>
<organism evidence="3 4">
    <name type="scientific">Cladophialophora chaetospira</name>
    <dbReference type="NCBI Taxonomy" id="386627"/>
    <lineage>
        <taxon>Eukaryota</taxon>
        <taxon>Fungi</taxon>
        <taxon>Dikarya</taxon>
        <taxon>Ascomycota</taxon>
        <taxon>Pezizomycotina</taxon>
        <taxon>Eurotiomycetes</taxon>
        <taxon>Chaetothyriomycetidae</taxon>
        <taxon>Chaetothyriales</taxon>
        <taxon>Herpotrichiellaceae</taxon>
        <taxon>Cladophialophora</taxon>
    </lineage>
</organism>
<dbReference type="Proteomes" id="UP001172673">
    <property type="component" value="Unassembled WGS sequence"/>
</dbReference>
<protein>
    <recommendedName>
        <fullName evidence="2">Heterokaryon incompatibility domain-containing protein</fullName>
    </recommendedName>
</protein>
<evidence type="ECO:0000259" key="2">
    <source>
        <dbReference type="Pfam" id="PF06985"/>
    </source>
</evidence>
<proteinExistence type="predicted"/>
<accession>A0AA38XGS8</accession>
<dbReference type="EMBL" id="JAPDRK010000004">
    <property type="protein sequence ID" value="KAJ9613208.1"/>
    <property type="molecule type" value="Genomic_DNA"/>
</dbReference>
<dbReference type="AlphaFoldDB" id="A0AA38XGS8"/>
<evidence type="ECO:0000313" key="4">
    <source>
        <dbReference type="Proteomes" id="UP001172673"/>
    </source>
</evidence>
<feature type="compositionally biased region" description="Basic residues" evidence="1">
    <location>
        <begin position="1"/>
        <end position="10"/>
    </location>
</feature>
<evidence type="ECO:0000256" key="1">
    <source>
        <dbReference type="SAM" id="MobiDB-lite"/>
    </source>
</evidence>
<dbReference type="InterPro" id="IPR052895">
    <property type="entry name" value="HetReg/Transcr_Mod"/>
</dbReference>
<keyword evidence="4" id="KW-1185">Reference proteome</keyword>
<gene>
    <name evidence="3" type="ORF">H2200_003149</name>
</gene>
<comment type="caution">
    <text evidence="3">The sequence shown here is derived from an EMBL/GenBank/DDBJ whole genome shotgun (WGS) entry which is preliminary data.</text>
</comment>
<evidence type="ECO:0000313" key="3">
    <source>
        <dbReference type="EMBL" id="KAJ9613208.1"/>
    </source>
</evidence>
<name>A0AA38XGS8_9EURO</name>
<dbReference type="Pfam" id="PF06985">
    <property type="entry name" value="HET"/>
    <property type="match status" value="1"/>
</dbReference>
<feature type="domain" description="Heterokaryon incompatibility" evidence="2">
    <location>
        <begin position="104"/>
        <end position="287"/>
    </location>
</feature>
<dbReference type="PANTHER" id="PTHR24148">
    <property type="entry name" value="ANKYRIN REPEAT DOMAIN-CONTAINING PROTEIN 39 HOMOLOG-RELATED"/>
    <property type="match status" value="1"/>
</dbReference>
<sequence length="765" mass="88220">MQPASKHTRRYMYPDEQGSSPGTSEDENPITPKRRFASLDGFRDSISRRRELKKVISPHADTQLQPGQVRLIYFKHSKRPRKWPSKSTIDCSRHIFSLDNAPRFRALSYTCGPPYLEQRIEDGVLTLEEPTELLAESKCRVRCDGRHVLVYSNLHDALLQLRHNLRRDLWLWVDCLCIQQQDQEERASQVKQMHMIYTSADEVLVWLGKSLGLRHDVVWFIREFCDVATRLLDPSTGRIDDRYKDTGILDTSWHSILGITDFEEKLLDLMIFLKHSRYFNRLWILQEVALASKPSIMWYGRMENFNCVVYLVDYFQKAGWFRWLDDRLDEKNLYLPGEPWTALEGMRSSILRFQSSTFETSFWRLNTRTGVPLSRTTRSFFDFAELLHYSRSFSCSDPRDKIYALLGIASQLNQHEPLDIAPVDYTLKVEGLYTEVQKRILRETQCIDLLSFVGRSLQQSDPSLPSWVPDLRNSDDIKFAVEIYLQPQTVGPPPCLELEECQQSLFFDGAALCCMGACVDEVEYNYREPKGGRDRTYANWVQAHQATLDALFSIPGSSEGPSPLAIVLNTVLIGNLELQAGAKKDVSEEAYFDFAVYLILNHVYKGSSGDRSIACTIARCHQMSDSMKHWGIAGSLSSRIQDLLAEVERVVSACNEPDEVRARFDEFQVKYDAPISRFVSWSKRVANTRVLVRTKKGLLASTQNPVEKGDQIFVLAGSRTANILRKTAKEDEYIFDGDCFIWHHQKGWQEEMSEVRKHVRPLRII</sequence>
<dbReference type="PANTHER" id="PTHR24148:SF73">
    <property type="entry name" value="HET DOMAIN PROTEIN (AFU_ORTHOLOGUE AFUA_8G01020)"/>
    <property type="match status" value="1"/>
</dbReference>
<dbReference type="InterPro" id="IPR010730">
    <property type="entry name" value="HET"/>
</dbReference>
<feature type="region of interest" description="Disordered" evidence="1">
    <location>
        <begin position="1"/>
        <end position="34"/>
    </location>
</feature>